<dbReference type="InterPro" id="IPR050795">
    <property type="entry name" value="Asn_Synthetase"/>
</dbReference>
<evidence type="ECO:0000256" key="1">
    <source>
        <dbReference type="ARBA" id="ARBA00022741"/>
    </source>
</evidence>
<reference evidence="4" key="1">
    <citation type="submission" date="2013-08" db="EMBL/GenBank/DDBJ databases">
        <authorList>
            <person name="Mendez C."/>
            <person name="Richter M."/>
            <person name="Ferrer M."/>
            <person name="Sanchez J."/>
        </authorList>
    </citation>
    <scope>NUCLEOTIDE SEQUENCE</scope>
</reference>
<dbReference type="GO" id="GO:0004066">
    <property type="term" value="F:asparagine synthase (glutamine-hydrolyzing) activity"/>
    <property type="evidence" value="ECO:0007669"/>
    <property type="project" value="InterPro"/>
</dbReference>
<dbReference type="GO" id="GO:0005524">
    <property type="term" value="F:ATP binding"/>
    <property type="evidence" value="ECO:0007669"/>
    <property type="project" value="UniProtKB-KW"/>
</dbReference>
<gene>
    <name evidence="4" type="ORF">B1B_09770</name>
</gene>
<dbReference type="InterPro" id="IPR001962">
    <property type="entry name" value="Asn_synthase"/>
</dbReference>
<keyword evidence="1" id="KW-0547">Nucleotide-binding</keyword>
<dbReference type="Gene3D" id="3.40.50.620">
    <property type="entry name" value="HUPs"/>
    <property type="match status" value="1"/>
</dbReference>
<accession>T1ACA7</accession>
<evidence type="ECO:0000259" key="3">
    <source>
        <dbReference type="Pfam" id="PF00733"/>
    </source>
</evidence>
<keyword evidence="2" id="KW-0067">ATP-binding</keyword>
<dbReference type="PANTHER" id="PTHR11772">
    <property type="entry name" value="ASPARAGINE SYNTHETASE"/>
    <property type="match status" value="1"/>
</dbReference>
<dbReference type="SUPFAM" id="SSF52402">
    <property type="entry name" value="Adenine nucleotide alpha hydrolases-like"/>
    <property type="match status" value="1"/>
</dbReference>
<dbReference type="CDD" id="cd01991">
    <property type="entry name" value="Asn_synthase_B_C"/>
    <property type="match status" value="1"/>
</dbReference>
<protein>
    <submittedName>
        <fullName evidence="4">Asparagine synthase (Glutamine-hydrolyzing)</fullName>
    </submittedName>
</protein>
<dbReference type="Pfam" id="PF00733">
    <property type="entry name" value="Asn_synthase"/>
    <property type="match status" value="2"/>
</dbReference>
<evidence type="ECO:0000313" key="4">
    <source>
        <dbReference type="EMBL" id="EQD54258.1"/>
    </source>
</evidence>
<name>T1ACA7_9ZZZZ</name>
<feature type="domain" description="Asparagine synthetase" evidence="3">
    <location>
        <begin position="121"/>
        <end position="202"/>
    </location>
</feature>
<reference evidence="4" key="2">
    <citation type="journal article" date="2014" name="ISME J.">
        <title>Microbial stratification in low pH oxic and suboxic macroscopic growths along an acid mine drainage.</title>
        <authorList>
            <person name="Mendez-Garcia C."/>
            <person name="Mesa V."/>
            <person name="Sprenger R.R."/>
            <person name="Richter M."/>
            <person name="Diez M.S."/>
            <person name="Solano J."/>
            <person name="Bargiela R."/>
            <person name="Golyshina O.V."/>
            <person name="Manteca A."/>
            <person name="Ramos J.L."/>
            <person name="Gallego J.R."/>
            <person name="Llorente I."/>
            <person name="Martins Dos Santos V.A."/>
            <person name="Jensen O.N."/>
            <person name="Pelaez A.I."/>
            <person name="Sanchez J."/>
            <person name="Ferrer M."/>
        </authorList>
    </citation>
    <scope>NUCLEOTIDE SEQUENCE</scope>
</reference>
<organism evidence="4">
    <name type="scientific">mine drainage metagenome</name>
    <dbReference type="NCBI Taxonomy" id="410659"/>
    <lineage>
        <taxon>unclassified sequences</taxon>
        <taxon>metagenomes</taxon>
        <taxon>ecological metagenomes</taxon>
    </lineage>
</organism>
<sequence length="214" mass="22461">SSLLAHLLAKAGIPLELLVVGLPGSQDLASASEGASILGLPLSAAVLSPSEVRETAGDLGRTAPALTPTSLAVQTALSLALRHSRWERVLCGQGADELFLGYAHYRLLTGVALAKRAQEDLLQLLHVDFPFTGSMARRLGKLLAAPYLSRGVIEALASVPWEARRGPGEPKALLRKVALALGLPSSLAGRPKKAFQYGSGVQRLLRTDRPLGGP</sequence>
<dbReference type="InterPro" id="IPR014729">
    <property type="entry name" value="Rossmann-like_a/b/a_fold"/>
</dbReference>
<dbReference type="AlphaFoldDB" id="T1ACA7"/>
<dbReference type="PANTHER" id="PTHR11772:SF2">
    <property type="entry name" value="ASPARAGINE SYNTHETASE [GLUTAMINE-HYDROLYZING]"/>
    <property type="match status" value="1"/>
</dbReference>
<feature type="domain" description="Asparagine synthetase" evidence="3">
    <location>
        <begin position="1"/>
        <end position="108"/>
    </location>
</feature>
<evidence type="ECO:0000256" key="2">
    <source>
        <dbReference type="ARBA" id="ARBA00022840"/>
    </source>
</evidence>
<proteinExistence type="predicted"/>
<comment type="caution">
    <text evidence="4">The sequence shown here is derived from an EMBL/GenBank/DDBJ whole genome shotgun (WGS) entry which is preliminary data.</text>
</comment>
<dbReference type="GO" id="GO:0006529">
    <property type="term" value="P:asparagine biosynthetic process"/>
    <property type="evidence" value="ECO:0007669"/>
    <property type="project" value="InterPro"/>
</dbReference>
<dbReference type="EMBL" id="AUZY01006465">
    <property type="protein sequence ID" value="EQD54258.1"/>
    <property type="molecule type" value="Genomic_DNA"/>
</dbReference>
<feature type="non-terminal residue" evidence="4">
    <location>
        <position position="1"/>
    </location>
</feature>
<dbReference type="GO" id="GO:0005829">
    <property type="term" value="C:cytosol"/>
    <property type="evidence" value="ECO:0007669"/>
    <property type="project" value="TreeGrafter"/>
</dbReference>